<proteinExistence type="predicted"/>
<gene>
    <name evidence="2" type="ORF">SDC9_128985</name>
</gene>
<comment type="caution">
    <text evidence="2">The sequence shown here is derived from an EMBL/GenBank/DDBJ whole genome shotgun (WGS) entry which is preliminary data.</text>
</comment>
<protein>
    <submittedName>
        <fullName evidence="2">Uncharacterized protein</fullName>
    </submittedName>
</protein>
<name>A0A645CYE4_9ZZZZ</name>
<reference evidence="2" key="1">
    <citation type="submission" date="2019-08" db="EMBL/GenBank/DDBJ databases">
        <authorList>
            <person name="Kucharzyk K."/>
            <person name="Murdoch R.W."/>
            <person name="Higgins S."/>
            <person name="Loffler F."/>
        </authorList>
    </citation>
    <scope>NUCLEOTIDE SEQUENCE</scope>
</reference>
<evidence type="ECO:0000256" key="1">
    <source>
        <dbReference type="SAM" id="MobiDB-lite"/>
    </source>
</evidence>
<feature type="region of interest" description="Disordered" evidence="1">
    <location>
        <begin position="53"/>
        <end position="75"/>
    </location>
</feature>
<organism evidence="2">
    <name type="scientific">bioreactor metagenome</name>
    <dbReference type="NCBI Taxonomy" id="1076179"/>
    <lineage>
        <taxon>unclassified sequences</taxon>
        <taxon>metagenomes</taxon>
        <taxon>ecological metagenomes</taxon>
    </lineage>
</organism>
<feature type="compositionally biased region" description="Basic and acidic residues" evidence="1">
    <location>
        <begin position="66"/>
        <end position="75"/>
    </location>
</feature>
<sequence length="75" mass="8043">MGVQDPELGQQPTDANDKPDGEEARQHIFHGCQPYMLADPTCGVPTVQTRPAAALRPSMVDPSATADRRTGRGRA</sequence>
<feature type="compositionally biased region" description="Basic and acidic residues" evidence="1">
    <location>
        <begin position="15"/>
        <end position="26"/>
    </location>
</feature>
<dbReference type="EMBL" id="VSSQ01031144">
    <property type="protein sequence ID" value="MPM81927.1"/>
    <property type="molecule type" value="Genomic_DNA"/>
</dbReference>
<dbReference type="AlphaFoldDB" id="A0A645CYE4"/>
<feature type="region of interest" description="Disordered" evidence="1">
    <location>
        <begin position="1"/>
        <end position="27"/>
    </location>
</feature>
<evidence type="ECO:0000313" key="2">
    <source>
        <dbReference type="EMBL" id="MPM81927.1"/>
    </source>
</evidence>
<accession>A0A645CYE4</accession>